<gene>
    <name evidence="8" type="ORF">NADFUDRAFT_81157</name>
</gene>
<sequence>MKLSLIDQAKCNSSIAYALNSLLFAYLKSVGQDTKDHAIMQELSRVKSYMGKIKSAENKSQGPATVIDKEAASRVVKHALSGNSKIDAKNLEKTRQQDNANKFLQSMAERSLPGVGTHKRFSDDEDDGKGEGAKGNVKDRKKRKTAVK</sequence>
<dbReference type="OrthoDB" id="1421013at2759"/>
<comment type="subcellular location">
    <subcellularLocation>
        <location evidence="1 6">Nucleus</location>
    </subcellularLocation>
</comment>
<keyword evidence="9" id="KW-1185">Reference proteome</keyword>
<dbReference type="PANTHER" id="PTHR15341:SF3">
    <property type="entry name" value="NUCLEAR NUCLEIC ACID-BINDING PROTEIN C1D"/>
    <property type="match status" value="1"/>
</dbReference>
<dbReference type="InterPro" id="IPR011082">
    <property type="entry name" value="Exosome-assoc_fac/DNA_repair"/>
</dbReference>
<evidence type="ECO:0000256" key="6">
    <source>
        <dbReference type="RuleBase" id="RU368003"/>
    </source>
</evidence>
<dbReference type="EMBL" id="KV454406">
    <property type="protein sequence ID" value="ODQ68077.1"/>
    <property type="molecule type" value="Genomic_DNA"/>
</dbReference>
<dbReference type="InterPro" id="IPR007146">
    <property type="entry name" value="Sas10/Utp3/C1D"/>
</dbReference>
<dbReference type="STRING" id="857566.A0A1E3PTC6"/>
<feature type="compositionally biased region" description="Basic and acidic residues" evidence="7">
    <location>
        <begin position="129"/>
        <end position="138"/>
    </location>
</feature>
<dbReference type="GO" id="GO:0000178">
    <property type="term" value="C:exosome (RNase complex)"/>
    <property type="evidence" value="ECO:0007669"/>
    <property type="project" value="TreeGrafter"/>
</dbReference>
<accession>A0A1E3PTC6</accession>
<evidence type="ECO:0000256" key="5">
    <source>
        <dbReference type="ARBA" id="ARBA00023242"/>
    </source>
</evidence>
<dbReference type="Proteomes" id="UP000095009">
    <property type="component" value="Unassembled WGS sequence"/>
</dbReference>
<dbReference type="AlphaFoldDB" id="A0A1E3PTC6"/>
<dbReference type="PANTHER" id="PTHR15341">
    <property type="entry name" value="SUN-COR STEROID HORMONE RECEPTOR CO-REPRESSOR"/>
    <property type="match status" value="1"/>
</dbReference>
<dbReference type="GO" id="GO:0003677">
    <property type="term" value="F:DNA binding"/>
    <property type="evidence" value="ECO:0007669"/>
    <property type="project" value="TreeGrafter"/>
</dbReference>
<protein>
    <recommendedName>
        <fullName evidence="6">Exosome complex protein</fullName>
    </recommendedName>
</protein>
<name>A0A1E3PTC6_9ASCO</name>
<evidence type="ECO:0000256" key="2">
    <source>
        <dbReference type="ARBA" id="ARBA00009154"/>
    </source>
</evidence>
<keyword evidence="3 6" id="KW-0698">rRNA processing</keyword>
<evidence type="ECO:0000313" key="9">
    <source>
        <dbReference type="Proteomes" id="UP000095009"/>
    </source>
</evidence>
<comment type="similarity">
    <text evidence="2 6">Belongs to the C1D family.</text>
</comment>
<dbReference type="GO" id="GO:0000460">
    <property type="term" value="P:maturation of 5.8S rRNA"/>
    <property type="evidence" value="ECO:0007669"/>
    <property type="project" value="TreeGrafter"/>
</dbReference>
<keyword evidence="4 6" id="KW-0694">RNA-binding</keyword>
<dbReference type="GO" id="GO:0010468">
    <property type="term" value="P:regulation of gene expression"/>
    <property type="evidence" value="ECO:0007669"/>
    <property type="project" value="TreeGrafter"/>
</dbReference>
<dbReference type="Pfam" id="PF04000">
    <property type="entry name" value="Sas10_Utp3"/>
    <property type="match status" value="1"/>
</dbReference>
<feature type="compositionally biased region" description="Basic and acidic residues" evidence="7">
    <location>
        <begin position="86"/>
        <end position="96"/>
    </location>
</feature>
<proteinExistence type="inferred from homology"/>
<evidence type="ECO:0000256" key="1">
    <source>
        <dbReference type="ARBA" id="ARBA00004123"/>
    </source>
</evidence>
<feature type="region of interest" description="Disordered" evidence="7">
    <location>
        <begin position="83"/>
        <end position="148"/>
    </location>
</feature>
<dbReference type="GO" id="GO:0003723">
    <property type="term" value="F:RNA binding"/>
    <property type="evidence" value="ECO:0007669"/>
    <property type="project" value="UniProtKB-UniRule"/>
</dbReference>
<evidence type="ECO:0000313" key="8">
    <source>
        <dbReference type="EMBL" id="ODQ68077.1"/>
    </source>
</evidence>
<keyword evidence="5 6" id="KW-0539">Nucleus</keyword>
<comment type="function">
    <text evidence="6">Required for exosome-dependent processing of pre-rRNA and small nucleolar RNA (snRNA) precursors. Involved in processing of 35S pre-rRNA at the A0, A1 and A2 sites.</text>
</comment>
<feature type="compositionally biased region" description="Basic residues" evidence="7">
    <location>
        <begin position="139"/>
        <end position="148"/>
    </location>
</feature>
<dbReference type="GO" id="GO:0005730">
    <property type="term" value="C:nucleolus"/>
    <property type="evidence" value="ECO:0007669"/>
    <property type="project" value="TreeGrafter"/>
</dbReference>
<organism evidence="8 9">
    <name type="scientific">Nadsonia fulvescens var. elongata DSM 6958</name>
    <dbReference type="NCBI Taxonomy" id="857566"/>
    <lineage>
        <taxon>Eukaryota</taxon>
        <taxon>Fungi</taxon>
        <taxon>Dikarya</taxon>
        <taxon>Ascomycota</taxon>
        <taxon>Saccharomycotina</taxon>
        <taxon>Dipodascomycetes</taxon>
        <taxon>Dipodascales</taxon>
        <taxon>Dipodascales incertae sedis</taxon>
        <taxon>Nadsonia</taxon>
    </lineage>
</organism>
<evidence type="ECO:0000256" key="3">
    <source>
        <dbReference type="ARBA" id="ARBA00022552"/>
    </source>
</evidence>
<evidence type="ECO:0000256" key="7">
    <source>
        <dbReference type="SAM" id="MobiDB-lite"/>
    </source>
</evidence>
<evidence type="ECO:0000256" key="4">
    <source>
        <dbReference type="ARBA" id="ARBA00022884"/>
    </source>
</evidence>
<reference evidence="8 9" key="1">
    <citation type="journal article" date="2016" name="Proc. Natl. Acad. Sci. U.S.A.">
        <title>Comparative genomics of biotechnologically important yeasts.</title>
        <authorList>
            <person name="Riley R."/>
            <person name="Haridas S."/>
            <person name="Wolfe K.H."/>
            <person name="Lopes M.R."/>
            <person name="Hittinger C.T."/>
            <person name="Goeker M."/>
            <person name="Salamov A.A."/>
            <person name="Wisecaver J.H."/>
            <person name="Long T.M."/>
            <person name="Calvey C.H."/>
            <person name="Aerts A.L."/>
            <person name="Barry K.W."/>
            <person name="Choi C."/>
            <person name="Clum A."/>
            <person name="Coughlan A.Y."/>
            <person name="Deshpande S."/>
            <person name="Douglass A.P."/>
            <person name="Hanson S.J."/>
            <person name="Klenk H.-P."/>
            <person name="LaButti K.M."/>
            <person name="Lapidus A."/>
            <person name="Lindquist E.A."/>
            <person name="Lipzen A.M."/>
            <person name="Meier-Kolthoff J.P."/>
            <person name="Ohm R.A."/>
            <person name="Otillar R.P."/>
            <person name="Pangilinan J.L."/>
            <person name="Peng Y."/>
            <person name="Rokas A."/>
            <person name="Rosa C.A."/>
            <person name="Scheuner C."/>
            <person name="Sibirny A.A."/>
            <person name="Slot J.C."/>
            <person name="Stielow J.B."/>
            <person name="Sun H."/>
            <person name="Kurtzman C.P."/>
            <person name="Blackwell M."/>
            <person name="Grigoriev I.V."/>
            <person name="Jeffries T.W."/>
        </authorList>
    </citation>
    <scope>NUCLEOTIDE SEQUENCE [LARGE SCALE GENOMIC DNA]</scope>
    <source>
        <strain evidence="8 9">DSM 6958</strain>
    </source>
</reference>